<protein>
    <submittedName>
        <fullName evidence="3">Alpha/beta fold hydrolase</fullName>
    </submittedName>
</protein>
<dbReference type="PANTHER" id="PTHR43194">
    <property type="entry name" value="HYDROLASE ALPHA/BETA FOLD FAMILY"/>
    <property type="match status" value="1"/>
</dbReference>
<dbReference type="Proteomes" id="UP000462055">
    <property type="component" value="Unassembled WGS sequence"/>
</dbReference>
<dbReference type="GO" id="GO:0016787">
    <property type="term" value="F:hydrolase activity"/>
    <property type="evidence" value="ECO:0007669"/>
    <property type="project" value="UniProtKB-KW"/>
</dbReference>
<proteinExistence type="predicted"/>
<dbReference type="AlphaFoldDB" id="A0A6I4MGC4"/>
<accession>A0A6I4MGC4</accession>
<dbReference type="Gene3D" id="3.40.50.1820">
    <property type="entry name" value="alpha/beta hydrolase"/>
    <property type="match status" value="2"/>
</dbReference>
<feature type="region of interest" description="Disordered" evidence="1">
    <location>
        <begin position="1"/>
        <end position="30"/>
    </location>
</feature>
<organism evidence="3 4">
    <name type="scientific">Actinomadura physcomitrii</name>
    <dbReference type="NCBI Taxonomy" id="2650748"/>
    <lineage>
        <taxon>Bacteria</taxon>
        <taxon>Bacillati</taxon>
        <taxon>Actinomycetota</taxon>
        <taxon>Actinomycetes</taxon>
        <taxon>Streptosporangiales</taxon>
        <taxon>Thermomonosporaceae</taxon>
        <taxon>Actinomadura</taxon>
    </lineage>
</organism>
<keyword evidence="3" id="KW-0378">Hydrolase</keyword>
<dbReference type="InterPro" id="IPR029058">
    <property type="entry name" value="AB_hydrolase_fold"/>
</dbReference>
<dbReference type="EMBL" id="WBMS02000031">
    <property type="protein sequence ID" value="MWA04832.1"/>
    <property type="molecule type" value="Genomic_DNA"/>
</dbReference>
<feature type="compositionally biased region" description="Pro residues" evidence="1">
    <location>
        <begin position="1"/>
        <end position="17"/>
    </location>
</feature>
<name>A0A6I4MGC4_9ACTN</name>
<evidence type="ECO:0000313" key="4">
    <source>
        <dbReference type="Proteomes" id="UP000462055"/>
    </source>
</evidence>
<dbReference type="InterPro" id="IPR050228">
    <property type="entry name" value="Carboxylesterase_BioH"/>
</dbReference>
<dbReference type="SUPFAM" id="SSF53474">
    <property type="entry name" value="alpha/beta-Hydrolases"/>
    <property type="match status" value="1"/>
</dbReference>
<evidence type="ECO:0000259" key="2">
    <source>
        <dbReference type="Pfam" id="PF12697"/>
    </source>
</evidence>
<sequence length="411" mass="44858">MQPSPGSPPSDLPPPAPQRGSRFRPPLTETDVTEAHVRAPNEISRAKHLVRPPLSASLEVRAIRMDLRDEIGVRWCLSGVRHAHVRVTLEDRRLFERSRRSESPPRSPSQPFPSRADGVLFTARERSTVTSQVGYAADSVLGKSSALVRCRRFPIQPAEKSLGRVLFVHGGAHTSECWTTTPDGRKGFAPIFHGAGWDTYLVDFFDIGQPDDALGRKTADIIDSLVELLALIGPAVVVGHSLGGALTRKVTERVPDLVTAAVLLAPAACESVNADAPAADPTQLVRLTPEIVRARFANSAKFPVSHFDIYLESVVAYGPDMRDAAIGVTDVLKVDRQRSTVWQTVPTLLLLAEQDLISTPHRSLEAAAAMGISPVFLGRDWDLSSEHGHMYIIENGSERIAGMVVDWLEHI</sequence>
<gene>
    <name evidence="3" type="ORF">F8568_031575</name>
</gene>
<feature type="region of interest" description="Disordered" evidence="1">
    <location>
        <begin position="95"/>
        <end position="116"/>
    </location>
</feature>
<dbReference type="InterPro" id="IPR000073">
    <property type="entry name" value="AB_hydrolase_1"/>
</dbReference>
<evidence type="ECO:0000313" key="3">
    <source>
        <dbReference type="EMBL" id="MWA04832.1"/>
    </source>
</evidence>
<reference evidence="3" key="1">
    <citation type="submission" date="2019-12" db="EMBL/GenBank/DDBJ databases">
        <title>Actinomadura physcomitrii sp. nov., a novel actinomycete isolated from moss [Physcomitrium sphaericum (Ludw) Fuernr].</title>
        <authorList>
            <person name="Zhuang X."/>
        </authorList>
    </citation>
    <scope>NUCLEOTIDE SEQUENCE [LARGE SCALE GENOMIC DNA]</scope>
    <source>
        <strain evidence="3">LD22</strain>
    </source>
</reference>
<feature type="domain" description="AB hydrolase-1" evidence="2">
    <location>
        <begin position="165"/>
        <end position="370"/>
    </location>
</feature>
<keyword evidence="4" id="KW-1185">Reference proteome</keyword>
<comment type="caution">
    <text evidence="3">The sequence shown here is derived from an EMBL/GenBank/DDBJ whole genome shotgun (WGS) entry which is preliminary data.</text>
</comment>
<dbReference type="PANTHER" id="PTHR43194:SF5">
    <property type="entry name" value="PIMELOYL-[ACYL-CARRIER PROTEIN] METHYL ESTER ESTERASE"/>
    <property type="match status" value="1"/>
</dbReference>
<evidence type="ECO:0000256" key="1">
    <source>
        <dbReference type="SAM" id="MobiDB-lite"/>
    </source>
</evidence>
<dbReference type="Pfam" id="PF12697">
    <property type="entry name" value="Abhydrolase_6"/>
    <property type="match status" value="1"/>
</dbReference>